<evidence type="ECO:0000313" key="14">
    <source>
        <dbReference type="EMBL" id="MEJ8566563.1"/>
    </source>
</evidence>
<feature type="compositionally biased region" description="Basic and acidic residues" evidence="13">
    <location>
        <begin position="51"/>
        <end position="62"/>
    </location>
</feature>
<dbReference type="Gene3D" id="2.30.22.10">
    <property type="entry name" value="Head domain of nucleotide exchange factor GrpE"/>
    <property type="match status" value="1"/>
</dbReference>
<organism evidence="14 15">
    <name type="scientific">Elongatibacter sediminis</name>
    <dbReference type="NCBI Taxonomy" id="3119006"/>
    <lineage>
        <taxon>Bacteria</taxon>
        <taxon>Pseudomonadati</taxon>
        <taxon>Pseudomonadota</taxon>
        <taxon>Gammaproteobacteria</taxon>
        <taxon>Chromatiales</taxon>
        <taxon>Wenzhouxiangellaceae</taxon>
        <taxon>Elongatibacter</taxon>
    </lineage>
</organism>
<keyword evidence="5 10" id="KW-0346">Stress response</keyword>
<name>A0AAW9RCQ8_9GAMM</name>
<comment type="caution">
    <text evidence="14">The sequence shown here is derived from an EMBL/GenBank/DDBJ whole genome shotgun (WGS) entry which is preliminary data.</text>
</comment>
<comment type="subcellular location">
    <subcellularLocation>
        <location evidence="1 10">Cytoplasm</location>
    </subcellularLocation>
</comment>
<dbReference type="NCBIfam" id="NF010738">
    <property type="entry name" value="PRK14140.1"/>
    <property type="match status" value="1"/>
</dbReference>
<dbReference type="GO" id="GO:0006457">
    <property type="term" value="P:protein folding"/>
    <property type="evidence" value="ECO:0007669"/>
    <property type="project" value="InterPro"/>
</dbReference>
<dbReference type="CDD" id="cd00446">
    <property type="entry name" value="GrpE"/>
    <property type="match status" value="1"/>
</dbReference>
<dbReference type="EMBL" id="JAZHOG010000002">
    <property type="protein sequence ID" value="MEJ8566563.1"/>
    <property type="molecule type" value="Genomic_DNA"/>
</dbReference>
<dbReference type="InterPro" id="IPR000740">
    <property type="entry name" value="GrpE"/>
</dbReference>
<evidence type="ECO:0000256" key="7">
    <source>
        <dbReference type="ARBA" id="ARBA00053401"/>
    </source>
</evidence>
<comment type="similarity">
    <text evidence="2 10 12">Belongs to the GrpE family.</text>
</comment>
<dbReference type="PANTHER" id="PTHR21237">
    <property type="entry name" value="GRPE PROTEIN"/>
    <property type="match status" value="1"/>
</dbReference>
<dbReference type="GO" id="GO:0051082">
    <property type="term" value="F:unfolded protein binding"/>
    <property type="evidence" value="ECO:0007669"/>
    <property type="project" value="TreeGrafter"/>
</dbReference>
<accession>A0AAW9RCQ8</accession>
<evidence type="ECO:0000256" key="1">
    <source>
        <dbReference type="ARBA" id="ARBA00004496"/>
    </source>
</evidence>
<dbReference type="Pfam" id="PF01025">
    <property type="entry name" value="GrpE"/>
    <property type="match status" value="1"/>
</dbReference>
<keyword evidence="15" id="KW-1185">Reference proteome</keyword>
<dbReference type="FunFam" id="2.30.22.10:FF:000001">
    <property type="entry name" value="Protein GrpE"/>
    <property type="match status" value="1"/>
</dbReference>
<evidence type="ECO:0000256" key="13">
    <source>
        <dbReference type="SAM" id="MobiDB-lite"/>
    </source>
</evidence>
<comment type="function">
    <text evidence="7 10 11">Participates actively in the response to hyperosmotic and heat shock by preventing the aggregation of stress-denatured proteins, in association with DnaK and GrpE. It is the nucleotide exchange factor for DnaK and may function as a thermosensor. Unfolded proteins bind initially to DnaJ; upon interaction with the DnaJ-bound protein, DnaK hydrolyzes its bound ATP, resulting in the formation of a stable complex. GrpE releases ADP from DnaK; ATP binding to DnaK triggers the release of the substrate protein, thus completing the reaction cycle. Several rounds of ATP-dependent interactions between DnaJ, DnaK and GrpE are required for fully efficient folding.</text>
</comment>
<comment type="subunit">
    <text evidence="3 10">Homodimer.</text>
</comment>
<evidence type="ECO:0000256" key="9">
    <source>
        <dbReference type="ARBA" id="ARBA00076414"/>
    </source>
</evidence>
<feature type="region of interest" description="Disordered" evidence="13">
    <location>
        <begin position="145"/>
        <end position="165"/>
    </location>
</feature>
<dbReference type="Gene3D" id="3.90.20.20">
    <property type="match status" value="1"/>
</dbReference>
<dbReference type="PRINTS" id="PR00773">
    <property type="entry name" value="GRPEPROTEIN"/>
</dbReference>
<feature type="compositionally biased region" description="Low complexity" evidence="13">
    <location>
        <begin position="23"/>
        <end position="50"/>
    </location>
</feature>
<evidence type="ECO:0000256" key="4">
    <source>
        <dbReference type="ARBA" id="ARBA00022490"/>
    </source>
</evidence>
<dbReference type="NCBIfam" id="NF010748">
    <property type="entry name" value="PRK14150.1"/>
    <property type="match status" value="1"/>
</dbReference>
<reference evidence="14 15" key="1">
    <citation type="submission" date="2024-02" db="EMBL/GenBank/DDBJ databases">
        <title>A novel Wenzhouxiangellaceae bacterium, isolated from coastal sediments.</title>
        <authorList>
            <person name="Du Z.-J."/>
            <person name="Ye Y.-Q."/>
            <person name="Zhang X.-Y."/>
        </authorList>
    </citation>
    <scope>NUCLEOTIDE SEQUENCE [LARGE SCALE GENOMIC DNA]</scope>
    <source>
        <strain evidence="14 15">CH-27</strain>
    </source>
</reference>
<dbReference type="RefSeq" id="WP_354693887.1">
    <property type="nucleotide sequence ID" value="NZ_JAZHOG010000002.1"/>
</dbReference>
<dbReference type="GO" id="GO:0005829">
    <property type="term" value="C:cytosol"/>
    <property type="evidence" value="ECO:0007669"/>
    <property type="project" value="TreeGrafter"/>
</dbReference>
<dbReference type="AlphaFoldDB" id="A0AAW9RCQ8"/>
<proteinExistence type="inferred from homology"/>
<dbReference type="SUPFAM" id="SSF51064">
    <property type="entry name" value="Head domain of nucleotide exchange factor GrpE"/>
    <property type="match status" value="1"/>
</dbReference>
<sequence>MTQDEQKHPAPEAEDAGRDSQDGTESGGASAQAEAAGDGETGSLEEQLAAAERELAQHREAMLRMQAEMDNQRKRLARDQERSRKFALEGIIKDLLEVRDSLERGLQMADESSTAESLREGKELTLKMLSKVLADHGLEEIDPAGEAFDPEQHEAMTMQPSEDQPENTVLEVLQKGYLLHDRLIRPARVIVSRQP</sequence>
<dbReference type="PANTHER" id="PTHR21237:SF23">
    <property type="entry name" value="GRPE PROTEIN HOMOLOG, MITOCHONDRIAL"/>
    <property type="match status" value="1"/>
</dbReference>
<dbReference type="HAMAP" id="MF_01151">
    <property type="entry name" value="GrpE"/>
    <property type="match status" value="1"/>
</dbReference>
<dbReference type="SUPFAM" id="SSF58014">
    <property type="entry name" value="Coiled-coil domain of nucleotide exchange factor GrpE"/>
    <property type="match status" value="1"/>
</dbReference>
<evidence type="ECO:0000256" key="8">
    <source>
        <dbReference type="ARBA" id="ARBA00072274"/>
    </source>
</evidence>
<feature type="compositionally biased region" description="Basic and acidic residues" evidence="13">
    <location>
        <begin position="70"/>
        <end position="81"/>
    </location>
</feature>
<dbReference type="InterPro" id="IPR013805">
    <property type="entry name" value="GrpE_CC"/>
</dbReference>
<evidence type="ECO:0000256" key="6">
    <source>
        <dbReference type="ARBA" id="ARBA00023186"/>
    </source>
</evidence>
<evidence type="ECO:0000256" key="3">
    <source>
        <dbReference type="ARBA" id="ARBA00011738"/>
    </source>
</evidence>
<protein>
    <recommendedName>
        <fullName evidence="8 10">Protein GrpE</fullName>
    </recommendedName>
    <alternativeName>
        <fullName evidence="9 10">HSP-70 cofactor</fullName>
    </alternativeName>
</protein>
<dbReference type="GO" id="GO:0000774">
    <property type="term" value="F:adenyl-nucleotide exchange factor activity"/>
    <property type="evidence" value="ECO:0007669"/>
    <property type="project" value="InterPro"/>
</dbReference>
<gene>
    <name evidence="10 14" type="primary">grpE</name>
    <name evidence="14" type="ORF">V3330_02890</name>
</gene>
<evidence type="ECO:0000313" key="15">
    <source>
        <dbReference type="Proteomes" id="UP001359886"/>
    </source>
</evidence>
<feature type="region of interest" description="Disordered" evidence="13">
    <location>
        <begin position="1"/>
        <end position="81"/>
    </location>
</feature>
<evidence type="ECO:0000256" key="12">
    <source>
        <dbReference type="RuleBase" id="RU004478"/>
    </source>
</evidence>
<dbReference type="InterPro" id="IPR009012">
    <property type="entry name" value="GrpE_head"/>
</dbReference>
<evidence type="ECO:0000256" key="5">
    <source>
        <dbReference type="ARBA" id="ARBA00023016"/>
    </source>
</evidence>
<keyword evidence="6 10" id="KW-0143">Chaperone</keyword>
<evidence type="ECO:0000256" key="11">
    <source>
        <dbReference type="RuleBase" id="RU000639"/>
    </source>
</evidence>
<feature type="compositionally biased region" description="Basic and acidic residues" evidence="13">
    <location>
        <begin position="1"/>
        <end position="21"/>
    </location>
</feature>
<dbReference type="GO" id="GO:0051087">
    <property type="term" value="F:protein-folding chaperone binding"/>
    <property type="evidence" value="ECO:0007669"/>
    <property type="project" value="InterPro"/>
</dbReference>
<keyword evidence="4 10" id="KW-0963">Cytoplasm</keyword>
<evidence type="ECO:0000256" key="10">
    <source>
        <dbReference type="HAMAP-Rule" id="MF_01151"/>
    </source>
</evidence>
<dbReference type="NCBIfam" id="NF010737">
    <property type="entry name" value="PRK14139.1"/>
    <property type="match status" value="1"/>
</dbReference>
<dbReference type="GO" id="GO:0042803">
    <property type="term" value="F:protein homodimerization activity"/>
    <property type="evidence" value="ECO:0007669"/>
    <property type="project" value="InterPro"/>
</dbReference>
<dbReference type="Proteomes" id="UP001359886">
    <property type="component" value="Unassembled WGS sequence"/>
</dbReference>
<dbReference type="PROSITE" id="PS01071">
    <property type="entry name" value="GRPE"/>
    <property type="match status" value="1"/>
</dbReference>
<evidence type="ECO:0000256" key="2">
    <source>
        <dbReference type="ARBA" id="ARBA00009054"/>
    </source>
</evidence>